<evidence type="ECO:0000313" key="3">
    <source>
        <dbReference type="Proteomes" id="UP000595437"/>
    </source>
</evidence>
<evidence type="ECO:0000313" key="2">
    <source>
        <dbReference type="EMBL" id="QQP58281.1"/>
    </source>
</evidence>
<feature type="non-terminal residue" evidence="2">
    <location>
        <position position="1"/>
    </location>
</feature>
<reference evidence="3" key="1">
    <citation type="submission" date="2021-01" db="EMBL/GenBank/DDBJ databases">
        <title>Caligus Genome Assembly.</title>
        <authorList>
            <person name="Gallardo-Escarate C."/>
        </authorList>
    </citation>
    <scope>NUCLEOTIDE SEQUENCE [LARGE SCALE GENOMIC DNA]</scope>
</reference>
<keyword evidence="3" id="KW-1185">Reference proteome</keyword>
<organism evidence="2 3">
    <name type="scientific">Caligus rogercresseyi</name>
    <name type="common">Sea louse</name>
    <dbReference type="NCBI Taxonomy" id="217165"/>
    <lineage>
        <taxon>Eukaryota</taxon>
        <taxon>Metazoa</taxon>
        <taxon>Ecdysozoa</taxon>
        <taxon>Arthropoda</taxon>
        <taxon>Crustacea</taxon>
        <taxon>Multicrustacea</taxon>
        <taxon>Hexanauplia</taxon>
        <taxon>Copepoda</taxon>
        <taxon>Siphonostomatoida</taxon>
        <taxon>Caligidae</taxon>
        <taxon>Caligus</taxon>
    </lineage>
</organism>
<gene>
    <name evidence="2" type="ORF">FKW44_003545</name>
</gene>
<dbReference type="AlphaFoldDB" id="A0A7T8QX58"/>
<protein>
    <submittedName>
        <fullName evidence="2">Uncharacterized protein</fullName>
    </submittedName>
</protein>
<dbReference type="OrthoDB" id="6376573at2759"/>
<feature type="compositionally biased region" description="Basic and acidic residues" evidence="1">
    <location>
        <begin position="94"/>
        <end position="110"/>
    </location>
</feature>
<name>A0A7T8QX58_CALRO</name>
<proteinExistence type="predicted"/>
<dbReference type="EMBL" id="CP045891">
    <property type="protein sequence ID" value="QQP58281.1"/>
    <property type="molecule type" value="Genomic_DNA"/>
</dbReference>
<accession>A0A7T8QX58</accession>
<sequence length="294" mass="33119">AREDAFRKKIKNLFDVATSNALDALDNEEDKAFLLAQRERGRRGKMGSVDILLARKEKRAAKRCEKRKRQRQKAEDDANLSMVELVSSEDETTEEARGDEVTPTKNMRCERGRKKRDQTNITDRDAVFVLSAAAHSLGHDVTKMNINRSTIQRQRNGAVQLLNVPKLSHGTGYEMAKEVVKALEDWGLSERIGGMSFDTTSSNTGRINGACVLIEQQLKKDILYFACRHHIHELLLGEVFRMVMGPMSGPNVSIFKRFQDHWQSIDQSQFESGASHPDVCPLLDPVDKPGSKVP</sequence>
<evidence type="ECO:0000256" key="1">
    <source>
        <dbReference type="SAM" id="MobiDB-lite"/>
    </source>
</evidence>
<feature type="region of interest" description="Disordered" evidence="1">
    <location>
        <begin position="87"/>
        <end position="117"/>
    </location>
</feature>
<dbReference type="Proteomes" id="UP000595437">
    <property type="component" value="Chromosome 2"/>
</dbReference>